<dbReference type="AlphaFoldDB" id="A0A2T0H1I5"/>
<accession>A0A2T0H1I5</accession>
<name>A0A2T0H1I5_ACTMO</name>
<feature type="transmembrane region" description="Helical" evidence="2">
    <location>
        <begin position="305"/>
        <end position="326"/>
    </location>
</feature>
<protein>
    <recommendedName>
        <fullName evidence="3">DUF418 domain-containing protein</fullName>
    </recommendedName>
</protein>
<dbReference type="PANTHER" id="PTHR30590">
    <property type="entry name" value="INNER MEMBRANE PROTEIN"/>
    <property type="match status" value="1"/>
</dbReference>
<organism evidence="4 5">
    <name type="scientific">Actinopolyspora mortivallis</name>
    <dbReference type="NCBI Taxonomy" id="33906"/>
    <lineage>
        <taxon>Bacteria</taxon>
        <taxon>Bacillati</taxon>
        <taxon>Actinomycetota</taxon>
        <taxon>Actinomycetes</taxon>
        <taxon>Actinopolysporales</taxon>
        <taxon>Actinopolysporaceae</taxon>
        <taxon>Actinopolyspora</taxon>
    </lineage>
</organism>
<evidence type="ECO:0000313" key="5">
    <source>
        <dbReference type="Proteomes" id="UP000239352"/>
    </source>
</evidence>
<feature type="transmembrane region" description="Helical" evidence="2">
    <location>
        <begin position="46"/>
        <end position="66"/>
    </location>
</feature>
<gene>
    <name evidence="4" type="ORF">CEP50_00850</name>
</gene>
<comment type="caution">
    <text evidence="4">The sequence shown here is derived from an EMBL/GenBank/DDBJ whole genome shotgun (WGS) entry which is preliminary data.</text>
</comment>
<dbReference type="PANTHER" id="PTHR30590:SF3">
    <property type="entry name" value="HYPOTHETICAL MEMBRANE SPANNING PROTEIN"/>
    <property type="match status" value="1"/>
</dbReference>
<dbReference type="RefSeq" id="WP_106111985.1">
    <property type="nucleotide sequence ID" value="NZ_PVSR01000001.1"/>
</dbReference>
<reference evidence="4 5" key="1">
    <citation type="submission" date="2018-03" db="EMBL/GenBank/DDBJ databases">
        <title>Actinopolyspora mortivallis from Sahara, screening for active biomolecules.</title>
        <authorList>
            <person name="Selama O."/>
            <person name="Wellington E.M.H."/>
            <person name="Hacene H."/>
        </authorList>
    </citation>
    <scope>NUCLEOTIDE SEQUENCE [LARGE SCALE GENOMIC DNA]</scope>
    <source>
        <strain evidence="4 5">M5A</strain>
    </source>
</reference>
<evidence type="ECO:0000313" key="4">
    <source>
        <dbReference type="EMBL" id="PRW65113.1"/>
    </source>
</evidence>
<proteinExistence type="predicted"/>
<keyword evidence="2" id="KW-0472">Membrane</keyword>
<sequence length="357" mass="38504">MHSSRSAPVDTGPETAHTVPPTRSGEPTASAPGAGARLRWLDALRGFALCGILLVNVPQVLSMRGITDGEKHVVRHVLDMFVQQRFFPLFSLLFGVSFALVLHRAQDSTPHPRWVLARRSLVLAGLGALHQLLHPGEALLFYGVGGLLILLPLSWTPLWLHALLAGGLTVTGLTAASGGLALVPGALGLGFLLGRSGVVYRLGRAVNGTRTAFVVSLVLSTSALLWQEQDPLSAGFNHSSAVAGVCLALTYATGLLLVLRTRAGRRLSPVLETLGRMALTNYVSATLLFVPLGHLLGLWDSSSWLPMLALCAAILTAQWAFGRIWLARFRYGPLEWGWRCLTWWRVVELRRTPAASD</sequence>
<dbReference type="EMBL" id="PVSR01000001">
    <property type="protein sequence ID" value="PRW65113.1"/>
    <property type="molecule type" value="Genomic_DNA"/>
</dbReference>
<feature type="transmembrane region" description="Helical" evidence="2">
    <location>
        <begin position="139"/>
        <end position="160"/>
    </location>
</feature>
<keyword evidence="2" id="KW-0812">Transmembrane</keyword>
<feature type="region of interest" description="Disordered" evidence="1">
    <location>
        <begin position="1"/>
        <end position="32"/>
    </location>
</feature>
<feature type="transmembrane region" description="Helical" evidence="2">
    <location>
        <begin position="279"/>
        <end position="299"/>
    </location>
</feature>
<feature type="domain" description="DUF418" evidence="3">
    <location>
        <begin position="212"/>
        <end position="345"/>
    </location>
</feature>
<keyword evidence="5" id="KW-1185">Reference proteome</keyword>
<feature type="transmembrane region" description="Helical" evidence="2">
    <location>
        <begin position="238"/>
        <end position="259"/>
    </location>
</feature>
<evidence type="ECO:0000256" key="2">
    <source>
        <dbReference type="SAM" id="Phobius"/>
    </source>
</evidence>
<feature type="transmembrane region" description="Helical" evidence="2">
    <location>
        <begin position="205"/>
        <end position="226"/>
    </location>
</feature>
<evidence type="ECO:0000256" key="1">
    <source>
        <dbReference type="SAM" id="MobiDB-lite"/>
    </source>
</evidence>
<dbReference type="STRING" id="1050202.GCA_000384035_01026"/>
<feature type="transmembrane region" description="Helical" evidence="2">
    <location>
        <begin position="172"/>
        <end position="193"/>
    </location>
</feature>
<dbReference type="InterPro" id="IPR007349">
    <property type="entry name" value="DUF418"/>
</dbReference>
<dbReference type="InParanoid" id="A0A2T0H1I5"/>
<evidence type="ECO:0000259" key="3">
    <source>
        <dbReference type="Pfam" id="PF04235"/>
    </source>
</evidence>
<feature type="transmembrane region" description="Helical" evidence="2">
    <location>
        <begin position="86"/>
        <end position="103"/>
    </location>
</feature>
<keyword evidence="2" id="KW-1133">Transmembrane helix</keyword>
<dbReference type="Pfam" id="PF04235">
    <property type="entry name" value="DUF418"/>
    <property type="match status" value="1"/>
</dbReference>
<dbReference type="InterPro" id="IPR052529">
    <property type="entry name" value="Bact_Transport_Assoc"/>
</dbReference>
<dbReference type="Proteomes" id="UP000239352">
    <property type="component" value="Unassembled WGS sequence"/>
</dbReference>